<protein>
    <submittedName>
        <fullName evidence="4">Secreted protein</fullName>
    </submittedName>
</protein>
<dbReference type="EMBL" id="LK028596">
    <property type="protein sequence ID" value="CDS24022.1"/>
    <property type="molecule type" value="Genomic_DNA"/>
</dbReference>
<evidence type="ECO:0000313" key="4">
    <source>
        <dbReference type="WBParaSite" id="EgrG_000146150"/>
    </source>
</evidence>
<organism evidence="2">
    <name type="scientific">Echinococcus granulosus</name>
    <name type="common">Hydatid tapeworm</name>
    <dbReference type="NCBI Taxonomy" id="6210"/>
    <lineage>
        <taxon>Eukaryota</taxon>
        <taxon>Metazoa</taxon>
        <taxon>Spiralia</taxon>
        <taxon>Lophotrochozoa</taxon>
        <taxon>Platyhelminthes</taxon>
        <taxon>Cestoda</taxon>
        <taxon>Eucestoda</taxon>
        <taxon>Cyclophyllidea</taxon>
        <taxon>Taeniidae</taxon>
        <taxon>Echinococcus</taxon>
        <taxon>Echinococcus granulosus group</taxon>
    </lineage>
</organism>
<name>A0A068WV34_ECHGR</name>
<reference evidence="4" key="3">
    <citation type="submission" date="2020-10" db="UniProtKB">
        <authorList>
            <consortium name="WormBaseParasite"/>
        </authorList>
    </citation>
    <scope>IDENTIFICATION</scope>
</reference>
<evidence type="ECO:0000313" key="2">
    <source>
        <dbReference type="EMBL" id="CDS24022.1"/>
    </source>
</evidence>
<proteinExistence type="predicted"/>
<reference evidence="2" key="2">
    <citation type="submission" date="2014-06" db="EMBL/GenBank/DDBJ databases">
        <authorList>
            <person name="Aslett M."/>
        </authorList>
    </citation>
    <scope>NUCLEOTIDE SEQUENCE</scope>
</reference>
<gene>
    <name evidence="2" type="ORF">EgrG_000146150</name>
</gene>
<dbReference type="Proteomes" id="UP000492820">
    <property type="component" value="Unassembled WGS sequence"/>
</dbReference>
<feature type="region of interest" description="Disordered" evidence="1">
    <location>
        <begin position="35"/>
        <end position="60"/>
    </location>
</feature>
<evidence type="ECO:0000256" key="1">
    <source>
        <dbReference type="SAM" id="MobiDB-lite"/>
    </source>
</evidence>
<reference evidence="2 3" key="1">
    <citation type="journal article" date="2013" name="Nature">
        <title>The genomes of four tapeworm species reveal adaptations to parasitism.</title>
        <authorList>
            <person name="Tsai I.J."/>
            <person name="Zarowiecki M."/>
            <person name="Holroyd N."/>
            <person name="Garciarrubio A."/>
            <person name="Sanchez-Flores A."/>
            <person name="Brooks K.L."/>
            <person name="Tracey A."/>
            <person name="Bobes R.J."/>
            <person name="Fragoso G."/>
            <person name="Sciutto E."/>
            <person name="Aslett M."/>
            <person name="Beasley H."/>
            <person name="Bennett H.M."/>
            <person name="Cai J."/>
            <person name="Camicia F."/>
            <person name="Clark R."/>
            <person name="Cucher M."/>
            <person name="De Silva N."/>
            <person name="Day T.A."/>
            <person name="Deplazes P."/>
            <person name="Estrada K."/>
            <person name="Fernandez C."/>
            <person name="Holland P.W."/>
            <person name="Hou J."/>
            <person name="Hu S."/>
            <person name="Huckvale T."/>
            <person name="Hung S.S."/>
            <person name="Kamenetzky L."/>
            <person name="Keane J.A."/>
            <person name="Kiss F."/>
            <person name="Koziol U."/>
            <person name="Lambert O."/>
            <person name="Liu K."/>
            <person name="Luo X."/>
            <person name="Luo Y."/>
            <person name="Macchiaroli N."/>
            <person name="Nichol S."/>
            <person name="Paps J."/>
            <person name="Parkinson J."/>
            <person name="Pouchkina-Stantcheva N."/>
            <person name="Riddiford N."/>
            <person name="Rosenzvit M."/>
            <person name="Salinas G."/>
            <person name="Wasmuth J.D."/>
            <person name="Zamanian M."/>
            <person name="Zheng Y."/>
            <person name="Cai X."/>
            <person name="Soberon X."/>
            <person name="Olson P.D."/>
            <person name="Laclette J.P."/>
            <person name="Brehm K."/>
            <person name="Berriman M."/>
            <person name="Garciarrubio A."/>
            <person name="Bobes R.J."/>
            <person name="Fragoso G."/>
            <person name="Sanchez-Flores A."/>
            <person name="Estrada K."/>
            <person name="Cevallos M.A."/>
            <person name="Morett E."/>
            <person name="Gonzalez V."/>
            <person name="Portillo T."/>
            <person name="Ochoa-Leyva A."/>
            <person name="Jose M.V."/>
            <person name="Sciutto E."/>
            <person name="Landa A."/>
            <person name="Jimenez L."/>
            <person name="Valdes V."/>
            <person name="Carrero J.C."/>
            <person name="Larralde C."/>
            <person name="Morales-Montor J."/>
            <person name="Limon-Lason J."/>
            <person name="Soberon X."/>
            <person name="Laclette J.P."/>
        </authorList>
    </citation>
    <scope>NUCLEOTIDE SEQUENCE [LARGE SCALE GENOMIC DNA]</scope>
</reference>
<dbReference type="WBParaSite" id="EgrG_000146150">
    <property type="protein sequence ID" value="EgrG_000146150"/>
    <property type="gene ID" value="EgrG_000146150"/>
</dbReference>
<accession>A0A068WV34</accession>
<dbReference type="AlphaFoldDB" id="A0A068WV34"/>
<sequence>MKRHFPILSFPTLLASLLHDTSQHRFRDLQERLVTQADPSSPVTGRIMPDSGGLGQKLTA</sequence>
<evidence type="ECO:0000313" key="3">
    <source>
        <dbReference type="Proteomes" id="UP000492820"/>
    </source>
</evidence>